<evidence type="ECO:0000313" key="2">
    <source>
        <dbReference type="Proteomes" id="UP001261666"/>
    </source>
</evidence>
<sequence length="144" mass="14981">MTPSIGAAPTSDILGSVNQHRELRPARQTPRGPVRRVAALMLATALLTVAGALPAHADVPLGWDPEQQPVDGLHVLWIVLAIIGGILLIVAAVYIPAAARGEDIRPGAARAIEAEWFGGPRKGHDELAAPDDAESQAGGASGRW</sequence>
<name>A0ACC6IM42_9ACTN</name>
<protein>
    <submittedName>
        <fullName evidence="1">Uncharacterized protein</fullName>
    </submittedName>
</protein>
<gene>
    <name evidence="1" type="ORF">QE364_003544</name>
</gene>
<evidence type="ECO:0000313" key="1">
    <source>
        <dbReference type="EMBL" id="MDR6211816.1"/>
    </source>
</evidence>
<dbReference type="EMBL" id="JAVIZJ010000012">
    <property type="protein sequence ID" value="MDR6211816.1"/>
    <property type="molecule type" value="Genomic_DNA"/>
</dbReference>
<organism evidence="1 2">
    <name type="scientific">Nocardioides zeae</name>
    <dbReference type="NCBI Taxonomy" id="1457234"/>
    <lineage>
        <taxon>Bacteria</taxon>
        <taxon>Bacillati</taxon>
        <taxon>Actinomycetota</taxon>
        <taxon>Actinomycetes</taxon>
        <taxon>Propionibacteriales</taxon>
        <taxon>Nocardioidaceae</taxon>
        <taxon>Nocardioides</taxon>
    </lineage>
</organism>
<comment type="caution">
    <text evidence="1">The sequence shown here is derived from an EMBL/GenBank/DDBJ whole genome shotgun (WGS) entry which is preliminary data.</text>
</comment>
<dbReference type="Proteomes" id="UP001261666">
    <property type="component" value="Unassembled WGS sequence"/>
</dbReference>
<proteinExistence type="predicted"/>
<keyword evidence="2" id="KW-1185">Reference proteome</keyword>
<reference evidence="1" key="1">
    <citation type="submission" date="2023-08" db="EMBL/GenBank/DDBJ databases">
        <title>Functional and genomic diversity of the sorghum phyllosphere microbiome.</title>
        <authorList>
            <person name="Shade A."/>
        </authorList>
    </citation>
    <scope>NUCLEOTIDE SEQUENCE</scope>
    <source>
        <strain evidence="1">SORGH_AS_0885</strain>
    </source>
</reference>
<accession>A0ACC6IM42</accession>